<dbReference type="EC" id="2.7.13.3" evidence="2"/>
<dbReference type="Pfam" id="PF00512">
    <property type="entry name" value="HisKA"/>
    <property type="match status" value="1"/>
</dbReference>
<evidence type="ECO:0000256" key="5">
    <source>
        <dbReference type="PROSITE-ProRule" id="PRU00110"/>
    </source>
</evidence>
<dbReference type="SUPFAM" id="SSF55785">
    <property type="entry name" value="PYP-like sensor domain (PAS domain)"/>
    <property type="match status" value="1"/>
</dbReference>
<keyword evidence="3 6" id="KW-0597">Phosphoprotein</keyword>
<dbReference type="Pfam" id="PF02518">
    <property type="entry name" value="HATPase_c"/>
    <property type="match status" value="1"/>
</dbReference>
<feature type="modified residue" description="Phosphohistidine" evidence="5">
    <location>
        <position position="654"/>
    </location>
</feature>
<dbReference type="FunFam" id="3.30.565.10:FF:000010">
    <property type="entry name" value="Sensor histidine kinase RcsC"/>
    <property type="match status" value="1"/>
</dbReference>
<dbReference type="InterPro" id="IPR003594">
    <property type="entry name" value="HATPase_dom"/>
</dbReference>
<dbReference type="CDD" id="cd00082">
    <property type="entry name" value="HisKA"/>
    <property type="match status" value="1"/>
</dbReference>
<dbReference type="PROSITE" id="PS50109">
    <property type="entry name" value="HIS_KIN"/>
    <property type="match status" value="1"/>
</dbReference>
<dbReference type="SMART" id="SM00388">
    <property type="entry name" value="HisKA"/>
    <property type="match status" value="1"/>
</dbReference>
<comment type="caution">
    <text evidence="11">The sequence shown here is derived from an EMBL/GenBank/DDBJ whole genome shotgun (WGS) entry which is preliminary data.</text>
</comment>
<dbReference type="SMART" id="SM00073">
    <property type="entry name" value="HPT"/>
    <property type="match status" value="1"/>
</dbReference>
<dbReference type="Proteomes" id="UP000288012">
    <property type="component" value="Unassembled WGS sequence"/>
</dbReference>
<dbReference type="InterPro" id="IPR005467">
    <property type="entry name" value="His_kinase_dom"/>
</dbReference>
<dbReference type="InterPro" id="IPR036097">
    <property type="entry name" value="HisK_dim/P_sf"/>
</dbReference>
<dbReference type="InterPro" id="IPR008207">
    <property type="entry name" value="Sig_transdc_His_kin_Hpt_dom"/>
</dbReference>
<evidence type="ECO:0000259" key="9">
    <source>
        <dbReference type="PROSITE" id="PS50113"/>
    </source>
</evidence>
<dbReference type="RefSeq" id="WP_127111312.1">
    <property type="nucleotide sequence ID" value="NZ_RZGR01000019.1"/>
</dbReference>
<dbReference type="SMART" id="SM00448">
    <property type="entry name" value="REC"/>
    <property type="match status" value="1"/>
</dbReference>
<feature type="domain" description="Response regulatory" evidence="8">
    <location>
        <begin position="449"/>
        <end position="568"/>
    </location>
</feature>
<evidence type="ECO:0000313" key="12">
    <source>
        <dbReference type="Proteomes" id="UP000288012"/>
    </source>
</evidence>
<dbReference type="PANTHER" id="PTHR43719:SF28">
    <property type="entry name" value="PEROXIDE STRESS-ACTIVATED HISTIDINE KINASE MAK1-RELATED"/>
    <property type="match status" value="1"/>
</dbReference>
<protein>
    <recommendedName>
        <fullName evidence="2">histidine kinase</fullName>
        <ecNumber evidence="2">2.7.13.3</ecNumber>
    </recommendedName>
</protein>
<dbReference type="AlphaFoldDB" id="A0A433JJ19"/>
<dbReference type="SUPFAM" id="SSF55874">
    <property type="entry name" value="ATPase domain of HSP90 chaperone/DNA topoisomerase II/histidine kinase"/>
    <property type="match status" value="1"/>
</dbReference>
<reference evidence="11 12" key="1">
    <citation type="submission" date="2018-12" db="EMBL/GenBank/DDBJ databases">
        <title>Legionella sp,whole genome shotgun sequence.</title>
        <authorList>
            <person name="Wu H."/>
        </authorList>
    </citation>
    <scope>NUCLEOTIDE SEQUENCE [LARGE SCALE GENOMIC DNA]</scope>
    <source>
        <strain evidence="12">km714</strain>
    </source>
</reference>
<dbReference type="SUPFAM" id="SSF47226">
    <property type="entry name" value="Histidine-containing phosphotransfer domain, HPT domain"/>
    <property type="match status" value="1"/>
</dbReference>
<dbReference type="InterPro" id="IPR011006">
    <property type="entry name" value="CheY-like_superfamily"/>
</dbReference>
<feature type="domain" description="HPt" evidence="10">
    <location>
        <begin position="615"/>
        <end position="708"/>
    </location>
</feature>
<dbReference type="PROSITE" id="PS50113">
    <property type="entry name" value="PAC"/>
    <property type="match status" value="1"/>
</dbReference>
<dbReference type="Gene3D" id="3.30.565.10">
    <property type="entry name" value="Histidine kinase-like ATPase, C-terminal domain"/>
    <property type="match status" value="1"/>
</dbReference>
<gene>
    <name evidence="11" type="ORF">EKM59_07185</name>
</gene>
<dbReference type="PRINTS" id="PR00344">
    <property type="entry name" value="BCTRLSENSOR"/>
</dbReference>
<dbReference type="Gene3D" id="1.10.287.130">
    <property type="match status" value="1"/>
</dbReference>
<evidence type="ECO:0000259" key="10">
    <source>
        <dbReference type="PROSITE" id="PS50894"/>
    </source>
</evidence>
<dbReference type="Gene3D" id="3.30.450.20">
    <property type="entry name" value="PAS domain"/>
    <property type="match status" value="1"/>
</dbReference>
<evidence type="ECO:0000256" key="2">
    <source>
        <dbReference type="ARBA" id="ARBA00012438"/>
    </source>
</evidence>
<dbReference type="InterPro" id="IPR050956">
    <property type="entry name" value="2C_system_His_kinase"/>
</dbReference>
<dbReference type="CDD" id="cd17546">
    <property type="entry name" value="REC_hyHK_CKI1_RcsC-like"/>
    <property type="match status" value="1"/>
</dbReference>
<evidence type="ECO:0000313" key="11">
    <source>
        <dbReference type="EMBL" id="RUQ85193.1"/>
    </source>
</evidence>
<dbReference type="Pfam" id="PF01627">
    <property type="entry name" value="Hpt"/>
    <property type="match status" value="1"/>
</dbReference>
<dbReference type="PROSITE" id="PS50894">
    <property type="entry name" value="HPT"/>
    <property type="match status" value="1"/>
</dbReference>
<name>A0A433JJ19_9GAMM</name>
<dbReference type="PROSITE" id="PS50110">
    <property type="entry name" value="RESPONSE_REGULATORY"/>
    <property type="match status" value="1"/>
</dbReference>
<evidence type="ECO:0000256" key="6">
    <source>
        <dbReference type="PROSITE-ProRule" id="PRU00169"/>
    </source>
</evidence>
<dbReference type="Pfam" id="PF00072">
    <property type="entry name" value="Response_reg"/>
    <property type="match status" value="1"/>
</dbReference>
<feature type="modified residue" description="4-aspartylphosphate" evidence="6">
    <location>
        <position position="498"/>
    </location>
</feature>
<dbReference type="PANTHER" id="PTHR43719">
    <property type="entry name" value="TWO-COMPONENT HISTIDINE KINASE"/>
    <property type="match status" value="1"/>
</dbReference>
<evidence type="ECO:0000259" key="8">
    <source>
        <dbReference type="PROSITE" id="PS50110"/>
    </source>
</evidence>
<proteinExistence type="predicted"/>
<keyword evidence="4" id="KW-0902">Two-component regulatory system</keyword>
<dbReference type="CDD" id="cd00088">
    <property type="entry name" value="HPT"/>
    <property type="match status" value="1"/>
</dbReference>
<sequence>MDKPKTVKSTPKTDTPGLEKTINELKIKIAEQESKITQLTNLINILPGDIYWKDVEGIWAGVNKRCVQSLYRMGFIKKGIESEVLGKTDYQLFDPKTAHAYRQNDLEVMEKKIELTREETTQLPTGEKIILLSTKRPFQDKEGKVVGVVGNTIDISYLKKIEAELKEATKKAEASSLAKTEFLENMSHDIRTPLCGVIGMADLLLEKALNEEQKQYAEWIHDCSEQLLTLLNSILDIVSLGNAREDEVKETTFDLYQFIEELVRLEMPTIKVKGLDLKVQLAPAVPRFLTTDRTKLHRILLNLLGNAIKFTEKGYITIEVLLLETLDNSARVQFSVADTGIGIPKNQQSKVFDRFHRVTPSYKGIYKGHGLGLHIVQSYVQLLGGKISLVSEENVGTRCTFILNLKFDAQKKSTYVSRWDIRKSASQATDMVSEKSPIQNQQFIANAPNLLLVDDNHISLKMLESFALKAGCRFTSTQSGENALQLAKTMEFDLIISDIGLPGISGQEFSRKFRDWEALHKKKPTPIIGLTAHAEIKTHQKCLDFGMNGVLSKPINMDTFSTILSRFFLKEKKQDIENNGFSGEQTISHHHDEFFRLEQYPLLDLEVALTNLGDKDILRKALHLMLSQEIDMDLMNLQKAYEQNNWDAIGKIAHKIKGSALYCGAVRLKYACQYLEHSQKSGNKPILNSLYQQLLHVVKVTCQQIENWLSNPAK</sequence>
<evidence type="ECO:0000256" key="1">
    <source>
        <dbReference type="ARBA" id="ARBA00000085"/>
    </source>
</evidence>
<dbReference type="InterPro" id="IPR013656">
    <property type="entry name" value="PAS_4"/>
</dbReference>
<evidence type="ECO:0000256" key="3">
    <source>
        <dbReference type="ARBA" id="ARBA00022553"/>
    </source>
</evidence>
<comment type="catalytic activity">
    <reaction evidence="1">
        <text>ATP + protein L-histidine = ADP + protein N-phospho-L-histidine.</text>
        <dbReference type="EC" id="2.7.13.3"/>
    </reaction>
</comment>
<dbReference type="Gene3D" id="1.20.120.160">
    <property type="entry name" value="HPT domain"/>
    <property type="match status" value="1"/>
</dbReference>
<dbReference type="InterPro" id="IPR000700">
    <property type="entry name" value="PAS-assoc_C"/>
</dbReference>
<dbReference type="InterPro" id="IPR036641">
    <property type="entry name" value="HPT_dom_sf"/>
</dbReference>
<evidence type="ECO:0000259" key="7">
    <source>
        <dbReference type="PROSITE" id="PS50109"/>
    </source>
</evidence>
<dbReference type="InterPro" id="IPR036890">
    <property type="entry name" value="HATPase_C_sf"/>
</dbReference>
<dbReference type="SMART" id="SM00387">
    <property type="entry name" value="HATPase_c"/>
    <property type="match status" value="1"/>
</dbReference>
<feature type="domain" description="Histidine kinase" evidence="7">
    <location>
        <begin position="185"/>
        <end position="407"/>
    </location>
</feature>
<organism evidence="11 12">
    <name type="scientific">Legionella septentrionalis</name>
    <dbReference type="NCBI Taxonomy" id="2498109"/>
    <lineage>
        <taxon>Bacteria</taxon>
        <taxon>Pseudomonadati</taxon>
        <taxon>Pseudomonadota</taxon>
        <taxon>Gammaproteobacteria</taxon>
        <taxon>Legionellales</taxon>
        <taxon>Legionellaceae</taxon>
        <taxon>Legionella</taxon>
    </lineage>
</organism>
<dbReference type="SUPFAM" id="SSF47384">
    <property type="entry name" value="Homodimeric domain of signal transducing histidine kinase"/>
    <property type="match status" value="1"/>
</dbReference>
<dbReference type="InterPro" id="IPR003661">
    <property type="entry name" value="HisK_dim/P_dom"/>
</dbReference>
<evidence type="ECO:0000256" key="4">
    <source>
        <dbReference type="ARBA" id="ARBA00023012"/>
    </source>
</evidence>
<dbReference type="Pfam" id="PF08448">
    <property type="entry name" value="PAS_4"/>
    <property type="match status" value="1"/>
</dbReference>
<dbReference type="SUPFAM" id="SSF52172">
    <property type="entry name" value="CheY-like"/>
    <property type="match status" value="1"/>
</dbReference>
<dbReference type="CDD" id="cd16922">
    <property type="entry name" value="HATPase_EvgS-ArcB-TorS-like"/>
    <property type="match status" value="1"/>
</dbReference>
<dbReference type="InterPro" id="IPR001789">
    <property type="entry name" value="Sig_transdc_resp-reg_receiver"/>
</dbReference>
<dbReference type="InterPro" id="IPR035965">
    <property type="entry name" value="PAS-like_dom_sf"/>
</dbReference>
<dbReference type="InterPro" id="IPR004358">
    <property type="entry name" value="Sig_transdc_His_kin-like_C"/>
</dbReference>
<accession>A0A433JJ19</accession>
<dbReference type="EMBL" id="RZGR01000019">
    <property type="protein sequence ID" value="RUQ85193.1"/>
    <property type="molecule type" value="Genomic_DNA"/>
</dbReference>
<keyword evidence="12" id="KW-1185">Reference proteome</keyword>
<dbReference type="Gene3D" id="3.40.50.2300">
    <property type="match status" value="1"/>
</dbReference>
<feature type="domain" description="PAC" evidence="9">
    <location>
        <begin position="109"/>
        <end position="167"/>
    </location>
</feature>
<dbReference type="GO" id="GO:0000155">
    <property type="term" value="F:phosphorelay sensor kinase activity"/>
    <property type="evidence" value="ECO:0007669"/>
    <property type="project" value="InterPro"/>
</dbReference>